<accession>A0ABZ0CZ57</accession>
<dbReference type="PANTHER" id="PTHR34980">
    <property type="entry name" value="INNER MEMBRANE PROTEIN-RELATED-RELATED"/>
    <property type="match status" value="1"/>
</dbReference>
<sequence>MSAVNPFNPPLAEVADVAPATTGYSTPKAWSASGRLGRLRYLAYISVATLVLYAALGVMGLLIATGSMVAGVVLAVVAYVAYIVLTVLLLIQRSHDMDWSGWSVLLAFIPLAALIWLFKAGSPGANRFGNPPPPNPTSVKVLGLGFPVIGIVVGILAAIAMPAYQDYTERAKAAQQQMQQQAAPAGQQQ</sequence>
<keyword evidence="3" id="KW-1185">Reference proteome</keyword>
<dbReference type="EMBL" id="CP136336">
    <property type="protein sequence ID" value="WOB08143.1"/>
    <property type="molecule type" value="Genomic_DNA"/>
</dbReference>
<feature type="transmembrane region" description="Helical" evidence="1">
    <location>
        <begin position="41"/>
        <end position="63"/>
    </location>
</feature>
<evidence type="ECO:0000313" key="2">
    <source>
        <dbReference type="EMBL" id="WOB08143.1"/>
    </source>
</evidence>
<gene>
    <name evidence="2" type="ORF">RXV79_24985</name>
</gene>
<proteinExistence type="predicted"/>
<keyword evidence="1" id="KW-1133">Transmembrane helix</keyword>
<dbReference type="InterPro" id="IPR008523">
    <property type="entry name" value="DUF805"/>
</dbReference>
<organism evidence="2 3">
    <name type="scientific">Piscinibacter gummiphilus</name>
    <dbReference type="NCBI Taxonomy" id="946333"/>
    <lineage>
        <taxon>Bacteria</taxon>
        <taxon>Pseudomonadati</taxon>
        <taxon>Pseudomonadota</taxon>
        <taxon>Betaproteobacteria</taxon>
        <taxon>Burkholderiales</taxon>
        <taxon>Sphaerotilaceae</taxon>
        <taxon>Piscinibacter</taxon>
    </lineage>
</organism>
<dbReference type="SUPFAM" id="SSF54523">
    <property type="entry name" value="Pili subunits"/>
    <property type="match status" value="1"/>
</dbReference>
<evidence type="ECO:0000256" key="1">
    <source>
        <dbReference type="SAM" id="Phobius"/>
    </source>
</evidence>
<feature type="transmembrane region" description="Helical" evidence="1">
    <location>
        <begin position="141"/>
        <end position="164"/>
    </location>
</feature>
<evidence type="ECO:0000313" key="3">
    <source>
        <dbReference type="Proteomes" id="UP001303946"/>
    </source>
</evidence>
<dbReference type="PANTHER" id="PTHR34980:SF3">
    <property type="entry name" value="BLR8105 PROTEIN"/>
    <property type="match status" value="1"/>
</dbReference>
<dbReference type="Proteomes" id="UP001303946">
    <property type="component" value="Chromosome"/>
</dbReference>
<dbReference type="Gene3D" id="3.30.700.10">
    <property type="entry name" value="Glycoprotein, Type 4 Pilin"/>
    <property type="match status" value="1"/>
</dbReference>
<feature type="transmembrane region" description="Helical" evidence="1">
    <location>
        <begin position="102"/>
        <end position="121"/>
    </location>
</feature>
<protein>
    <submittedName>
        <fullName evidence="2">DUF805 domain-containing protein</fullName>
    </submittedName>
</protein>
<dbReference type="RefSeq" id="WP_316700830.1">
    <property type="nucleotide sequence ID" value="NZ_CP136336.1"/>
</dbReference>
<feature type="transmembrane region" description="Helical" evidence="1">
    <location>
        <begin position="69"/>
        <end position="90"/>
    </location>
</feature>
<keyword evidence="1" id="KW-0472">Membrane</keyword>
<name>A0ABZ0CZ57_9BURK</name>
<reference evidence="2 3" key="1">
    <citation type="submission" date="2023-10" db="EMBL/GenBank/DDBJ databases">
        <title>Bacteria for the degradation of biodegradable plastic PBAT(Polybutylene adipate terephthalate).</title>
        <authorList>
            <person name="Weon H.-Y."/>
            <person name="Yeon J."/>
        </authorList>
    </citation>
    <scope>NUCLEOTIDE SEQUENCE [LARGE SCALE GENOMIC DNA]</scope>
    <source>
        <strain evidence="2 3">SBD 7-3</strain>
    </source>
</reference>
<dbReference type="InterPro" id="IPR045584">
    <property type="entry name" value="Pilin-like"/>
</dbReference>
<dbReference type="Pfam" id="PF05656">
    <property type="entry name" value="DUF805"/>
    <property type="match status" value="1"/>
</dbReference>
<keyword evidence="1" id="KW-0812">Transmembrane</keyword>